<organism evidence="1 2">
    <name type="scientific">Parvicella tangerina</name>
    <dbReference type="NCBI Taxonomy" id="2829795"/>
    <lineage>
        <taxon>Bacteria</taxon>
        <taxon>Pseudomonadati</taxon>
        <taxon>Bacteroidota</taxon>
        <taxon>Flavobacteriia</taxon>
        <taxon>Flavobacteriales</taxon>
        <taxon>Parvicellaceae</taxon>
        <taxon>Parvicella</taxon>
    </lineage>
</organism>
<dbReference type="RefSeq" id="WP_258541209.1">
    <property type="nucleotide sequence ID" value="NZ_OU015584.1"/>
</dbReference>
<dbReference type="KEGG" id="ptan:CRYO30217_00989"/>
<dbReference type="EMBL" id="OU015584">
    <property type="protein sequence ID" value="CAG5079614.1"/>
    <property type="molecule type" value="Genomic_DNA"/>
</dbReference>
<evidence type="ECO:0000313" key="1">
    <source>
        <dbReference type="EMBL" id="CAG5079614.1"/>
    </source>
</evidence>
<dbReference type="AlphaFoldDB" id="A0A916NGD9"/>
<accession>A0A916NGD9</accession>
<keyword evidence="2" id="KW-1185">Reference proteome</keyword>
<protein>
    <submittedName>
        <fullName evidence="1">Uncharacterized protein</fullName>
    </submittedName>
</protein>
<gene>
    <name evidence="1" type="ORF">CRYO30217_00989</name>
</gene>
<dbReference type="Proteomes" id="UP000683507">
    <property type="component" value="Chromosome"/>
</dbReference>
<reference evidence="1" key="1">
    <citation type="submission" date="2021-04" db="EMBL/GenBank/DDBJ databases">
        <authorList>
            <person name="Rodrigo-Torres L."/>
            <person name="Arahal R. D."/>
            <person name="Lucena T."/>
        </authorList>
    </citation>
    <scope>NUCLEOTIDE SEQUENCE</scope>
    <source>
        <strain evidence="1">AS29M-1</strain>
    </source>
</reference>
<name>A0A916NGD9_9FLAO</name>
<proteinExistence type="predicted"/>
<evidence type="ECO:0000313" key="2">
    <source>
        <dbReference type="Proteomes" id="UP000683507"/>
    </source>
</evidence>
<sequence length="123" mass="14026">MKKSELAIVKKVAEGIKIDNGDVLKSIVDGFDTPEKLSFGGFNAKSYVPEIVVEKQNGKKDYFIFAPKYSKKMISEEFGKWIFFNIQSKKDNGVFHLICRKDDSDKLKELLESKQIPVEIVGY</sequence>